<dbReference type="PANTHER" id="PTHR42973">
    <property type="entry name" value="BINDING OXIDOREDUCTASE, PUTATIVE (AFU_ORTHOLOGUE AFUA_1G17690)-RELATED"/>
    <property type="match status" value="1"/>
</dbReference>
<dbReference type="Pfam" id="PF01565">
    <property type="entry name" value="FAD_binding_4"/>
    <property type="match status" value="1"/>
</dbReference>
<keyword evidence="3" id="KW-0274">FAD</keyword>
<dbReference type="RefSeq" id="XP_008088093.1">
    <property type="nucleotide sequence ID" value="XM_008089902.1"/>
</dbReference>
<dbReference type="InterPro" id="IPR012951">
    <property type="entry name" value="BBE"/>
</dbReference>
<proteinExistence type="inferred from homology"/>
<evidence type="ECO:0000256" key="4">
    <source>
        <dbReference type="ARBA" id="ARBA00023002"/>
    </source>
</evidence>
<accession>S3DEV0</accession>
<dbReference type="HOGENOM" id="CLU_018354_10_1_1"/>
<organism evidence="6 7">
    <name type="scientific">Glarea lozoyensis (strain ATCC 20868 / MF5171)</name>
    <dbReference type="NCBI Taxonomy" id="1116229"/>
    <lineage>
        <taxon>Eukaryota</taxon>
        <taxon>Fungi</taxon>
        <taxon>Dikarya</taxon>
        <taxon>Ascomycota</taxon>
        <taxon>Pezizomycotina</taxon>
        <taxon>Leotiomycetes</taxon>
        <taxon>Helotiales</taxon>
        <taxon>Helotiaceae</taxon>
        <taxon>Glarea</taxon>
    </lineage>
</organism>
<keyword evidence="2" id="KW-0285">Flavoprotein</keyword>
<evidence type="ECO:0000256" key="3">
    <source>
        <dbReference type="ARBA" id="ARBA00022827"/>
    </source>
</evidence>
<dbReference type="InterPro" id="IPR016166">
    <property type="entry name" value="FAD-bd_PCMH"/>
</dbReference>
<dbReference type="Proteomes" id="UP000016922">
    <property type="component" value="Unassembled WGS sequence"/>
</dbReference>
<dbReference type="InterPro" id="IPR050416">
    <property type="entry name" value="FAD-linked_Oxidoreductase"/>
</dbReference>
<evidence type="ECO:0000256" key="2">
    <source>
        <dbReference type="ARBA" id="ARBA00022630"/>
    </source>
</evidence>
<sequence length="475" mass="51030">MGAHQSSPMEVCLKAAVGGNGDLVAFPSKVLYQLQDVKPYNMDVAVHPVAVTYPKTADQVSEIVKCATATAGYTVQPRGGGHSYANYALGGGDTSTIVVDLKNFVGFSMDTNSWEATIGGGTRLEAVTKNLLANGNRAMAHGTCPDVGIGGHATMGGLGPTSRMWGSAMDHVLEYEVVLANSSIVKASATKYPEVFWAMKGAGASFGIVTNFRVRTQPAPGEMVEYSYTFSGTPYTKHAQRFKDWQTLISNPDLSRKFASQVVITAVGMIISGTFFGTKAEFDALNMTSVFPDNSKADVIVFNNFLGAVAHWAEDVFLNLGALSASFYSKNLAFTKSDLIPATTIDAFFKYLDTVDKGTLIWFAIFDLEGGAINDIAPSATAYGHRDALFYLQTYGVGITGVTSKIRNFITGMNDVINSGFPGKTLGAYAGYVDPALPNPQQRYFGSNLPELERLKKVLDPKDIFHNPQSIRPAK</sequence>
<dbReference type="eggNOG" id="ENOG502QVGN">
    <property type="taxonomic scope" value="Eukaryota"/>
</dbReference>
<dbReference type="Gene3D" id="3.40.462.20">
    <property type="match status" value="1"/>
</dbReference>
<evidence type="ECO:0000313" key="7">
    <source>
        <dbReference type="Proteomes" id="UP000016922"/>
    </source>
</evidence>
<dbReference type="GeneID" id="19470800"/>
<dbReference type="KEGG" id="glz:GLAREA_11759"/>
<dbReference type="SUPFAM" id="SSF56176">
    <property type="entry name" value="FAD-binding/transporter-associated domain-like"/>
    <property type="match status" value="1"/>
</dbReference>
<feature type="domain" description="FAD-binding PCMH-type" evidence="5">
    <location>
        <begin position="44"/>
        <end position="219"/>
    </location>
</feature>
<dbReference type="InterPro" id="IPR036318">
    <property type="entry name" value="FAD-bd_PCMH-like_sf"/>
</dbReference>
<name>S3DEV0_GLAL2</name>
<dbReference type="InterPro" id="IPR016169">
    <property type="entry name" value="FAD-bd_PCMH_sub2"/>
</dbReference>
<protein>
    <submittedName>
        <fullName evidence="6">FAD-binding protein</fullName>
    </submittedName>
</protein>
<dbReference type="GO" id="GO:0016491">
    <property type="term" value="F:oxidoreductase activity"/>
    <property type="evidence" value="ECO:0007669"/>
    <property type="project" value="UniProtKB-KW"/>
</dbReference>
<gene>
    <name evidence="6" type="ORF">GLAREA_11759</name>
</gene>
<keyword evidence="4" id="KW-0560">Oxidoreductase</keyword>
<dbReference type="InterPro" id="IPR006094">
    <property type="entry name" value="Oxid_FAD_bind_N"/>
</dbReference>
<reference evidence="6 7" key="1">
    <citation type="journal article" date="2013" name="BMC Genomics">
        <title>Genomics-driven discovery of the pneumocandin biosynthetic gene cluster in the fungus Glarea lozoyensis.</title>
        <authorList>
            <person name="Chen L."/>
            <person name="Yue Q."/>
            <person name="Zhang X."/>
            <person name="Xiang M."/>
            <person name="Wang C."/>
            <person name="Li S."/>
            <person name="Che Y."/>
            <person name="Ortiz-Lopez F.J."/>
            <person name="Bills G.F."/>
            <person name="Liu X."/>
            <person name="An Z."/>
        </authorList>
    </citation>
    <scope>NUCLEOTIDE SEQUENCE [LARGE SCALE GENOMIC DNA]</scope>
    <source>
        <strain evidence="7">ATCC 20868 / MF5171</strain>
    </source>
</reference>
<dbReference type="Pfam" id="PF08031">
    <property type="entry name" value="BBE"/>
    <property type="match status" value="1"/>
</dbReference>
<dbReference type="AlphaFoldDB" id="S3DEV0"/>
<dbReference type="OMA" id="QPDEIWS"/>
<dbReference type="GO" id="GO:0071949">
    <property type="term" value="F:FAD binding"/>
    <property type="evidence" value="ECO:0007669"/>
    <property type="project" value="InterPro"/>
</dbReference>
<dbReference type="EMBL" id="KE145372">
    <property type="protein sequence ID" value="EPE25178.1"/>
    <property type="molecule type" value="Genomic_DNA"/>
</dbReference>
<comment type="similarity">
    <text evidence="1">Belongs to the oxygen-dependent FAD-linked oxidoreductase family.</text>
</comment>
<dbReference type="OrthoDB" id="415825at2759"/>
<dbReference type="PANTHER" id="PTHR42973:SF17">
    <property type="entry name" value="OXIDASE, PUTATIVE (AFU_ORTHOLOGUE AFUA_6G14340)-RELATED"/>
    <property type="match status" value="1"/>
</dbReference>
<dbReference type="Gene3D" id="3.30.465.10">
    <property type="match status" value="1"/>
</dbReference>
<evidence type="ECO:0000313" key="6">
    <source>
        <dbReference type="EMBL" id="EPE25178.1"/>
    </source>
</evidence>
<keyword evidence="7" id="KW-1185">Reference proteome</keyword>
<evidence type="ECO:0000259" key="5">
    <source>
        <dbReference type="PROSITE" id="PS51387"/>
    </source>
</evidence>
<dbReference type="PROSITE" id="PS51387">
    <property type="entry name" value="FAD_PCMH"/>
    <property type="match status" value="1"/>
</dbReference>
<evidence type="ECO:0000256" key="1">
    <source>
        <dbReference type="ARBA" id="ARBA00005466"/>
    </source>
</evidence>